<accession>A0ACD5WWK6</accession>
<evidence type="ECO:0000313" key="1">
    <source>
        <dbReference type="EnsemblPlants" id="AVESA.00010b.r2.4CG1303670.1.CDS"/>
    </source>
</evidence>
<organism evidence="1 2">
    <name type="scientific">Avena sativa</name>
    <name type="common">Oat</name>
    <dbReference type="NCBI Taxonomy" id="4498"/>
    <lineage>
        <taxon>Eukaryota</taxon>
        <taxon>Viridiplantae</taxon>
        <taxon>Streptophyta</taxon>
        <taxon>Embryophyta</taxon>
        <taxon>Tracheophyta</taxon>
        <taxon>Spermatophyta</taxon>
        <taxon>Magnoliopsida</taxon>
        <taxon>Liliopsida</taxon>
        <taxon>Poales</taxon>
        <taxon>Poaceae</taxon>
        <taxon>BOP clade</taxon>
        <taxon>Pooideae</taxon>
        <taxon>Poodae</taxon>
        <taxon>Poeae</taxon>
        <taxon>Poeae Chloroplast Group 1 (Aveneae type)</taxon>
        <taxon>Aveninae</taxon>
        <taxon>Avena</taxon>
    </lineage>
</organism>
<reference evidence="1" key="1">
    <citation type="submission" date="2021-05" db="EMBL/GenBank/DDBJ databases">
        <authorList>
            <person name="Scholz U."/>
            <person name="Mascher M."/>
            <person name="Fiebig A."/>
        </authorList>
    </citation>
    <scope>NUCLEOTIDE SEQUENCE [LARGE SCALE GENOMIC DNA]</scope>
</reference>
<proteinExistence type="predicted"/>
<dbReference type="EnsemblPlants" id="AVESA.00010b.r2.4CG1303670.1">
    <property type="protein sequence ID" value="AVESA.00010b.r2.4CG1303670.1.CDS"/>
    <property type="gene ID" value="AVESA.00010b.r2.4CG1303670"/>
</dbReference>
<sequence length="259" mass="29171">MTTWEIEKQGSEVFTHEVFDNFQKEVLAAREHCDVQDTKVLDGMKVVAISDASSKVREVQCDTSTTIAKCSCMLFESKGIPCRHIIRFLRAAKELSYYVLKRWEKICKRNSVYDSEGNLLAENPIDPVEAAKRRKISVAQNKFESLVQIAKNSEEGIDFLTTSLLNMEEHLSKLVPAILVTRQEEHEAFLGCSIPSEVGVLPPTDVRTKGRCKRIKGHGDKRKKNEGENPKAKRKCGSCKEVGHNSCKCPNKNPTTEMV</sequence>
<reference evidence="1" key="2">
    <citation type="submission" date="2025-09" db="UniProtKB">
        <authorList>
            <consortium name="EnsemblPlants"/>
        </authorList>
    </citation>
    <scope>IDENTIFICATION</scope>
</reference>
<protein>
    <submittedName>
        <fullName evidence="1">Uncharacterized protein</fullName>
    </submittedName>
</protein>
<dbReference type="Proteomes" id="UP001732700">
    <property type="component" value="Chromosome 4C"/>
</dbReference>
<evidence type="ECO:0000313" key="2">
    <source>
        <dbReference type="Proteomes" id="UP001732700"/>
    </source>
</evidence>
<name>A0ACD5WWK6_AVESA</name>
<keyword evidence="2" id="KW-1185">Reference proteome</keyword>